<sequence length="191" mass="21345">MKHQVLNRLSRLFTSTSTSSAAPHPEHTTVKPKKACDGTATHKKHRWSTLGIGKKTSKRSSIPVGEWFSTPTTEQDKNRDSVIASSPVNVGCYYDEKVEIIVPSASINSFLTATSMNSGFQHAPFYFSSPSLSPQHEVDEQLHTPRTSIDEQEMQQKQEKTVGLATMVNHILSDAFVVADQDIFDRDDFYE</sequence>
<evidence type="ECO:0000313" key="3">
    <source>
        <dbReference type="Proteomes" id="UP000077051"/>
    </source>
</evidence>
<reference evidence="2 3" key="1">
    <citation type="submission" date="2015-06" db="EMBL/GenBank/DDBJ databases">
        <title>Expansion of signal transduction pathways in fungi by whole-genome duplication.</title>
        <authorList>
            <consortium name="DOE Joint Genome Institute"/>
            <person name="Corrochano L.M."/>
            <person name="Kuo A."/>
            <person name="Marcet-Houben M."/>
            <person name="Polaino S."/>
            <person name="Salamov A."/>
            <person name="Villalobos J.M."/>
            <person name="Alvarez M.I."/>
            <person name="Avalos J."/>
            <person name="Benito E.P."/>
            <person name="Benoit I."/>
            <person name="Burger G."/>
            <person name="Camino L.P."/>
            <person name="Canovas D."/>
            <person name="Cerda-Olmedo E."/>
            <person name="Cheng J.-F."/>
            <person name="Dominguez A."/>
            <person name="Elias M."/>
            <person name="Eslava A.P."/>
            <person name="Glaser F."/>
            <person name="Grimwood J."/>
            <person name="Gutierrez G."/>
            <person name="Heitman J."/>
            <person name="Henrissat B."/>
            <person name="Iturriaga E.A."/>
            <person name="Lang B.F."/>
            <person name="Lavin J.L."/>
            <person name="Lee S."/>
            <person name="Li W."/>
            <person name="Lindquist E."/>
            <person name="Lopez-Garcia S."/>
            <person name="Luque E.M."/>
            <person name="Marcos A.T."/>
            <person name="Martin J."/>
            <person name="Mccluskey K."/>
            <person name="Medina H.R."/>
            <person name="Miralles-Duran A."/>
            <person name="Miyazaki A."/>
            <person name="Munoz-Torres E."/>
            <person name="Oguiza J.A."/>
            <person name="Ohm R."/>
            <person name="Olmedo M."/>
            <person name="Orejas M."/>
            <person name="Ortiz-Castellanos L."/>
            <person name="Pisabarro A.G."/>
            <person name="Rodriguez-Romero J."/>
            <person name="Ruiz-Herrera J."/>
            <person name="Ruiz-Vazquez R."/>
            <person name="Sanz C."/>
            <person name="Schackwitz W."/>
            <person name="Schmutz J."/>
            <person name="Shahriari M."/>
            <person name="Shelest E."/>
            <person name="Silva-Franco F."/>
            <person name="Soanes D."/>
            <person name="Syed K."/>
            <person name="Tagua V.G."/>
            <person name="Talbot N.J."/>
            <person name="Thon M."/>
            <person name="De Vries R.P."/>
            <person name="Wiebenga A."/>
            <person name="Yadav J.S."/>
            <person name="Braun E.L."/>
            <person name="Baker S."/>
            <person name="Garre V."/>
            <person name="Horwitz B."/>
            <person name="Torres-Martinez S."/>
            <person name="Idnurm A."/>
            <person name="Herrera-Estrella A."/>
            <person name="Gabaldon T."/>
            <person name="Grigoriev I.V."/>
        </authorList>
    </citation>
    <scope>NUCLEOTIDE SEQUENCE [LARGE SCALE GENOMIC DNA]</scope>
    <source>
        <strain evidence="2 3">CBS 277.49</strain>
    </source>
</reference>
<feature type="region of interest" description="Disordered" evidence="1">
    <location>
        <begin position="13"/>
        <end position="42"/>
    </location>
</feature>
<dbReference type="OrthoDB" id="2241503at2759"/>
<dbReference type="AlphaFoldDB" id="A0A168HX71"/>
<dbReference type="Proteomes" id="UP000077051">
    <property type="component" value="Unassembled WGS sequence"/>
</dbReference>
<gene>
    <name evidence="2" type="ORF">MUCCIDRAFT_166730</name>
</gene>
<dbReference type="EMBL" id="AMYB01000008">
    <property type="protein sequence ID" value="OAC99294.1"/>
    <property type="molecule type" value="Genomic_DNA"/>
</dbReference>
<name>A0A168HX71_MUCCL</name>
<organism evidence="2 3">
    <name type="scientific">Mucor lusitanicus CBS 277.49</name>
    <dbReference type="NCBI Taxonomy" id="747725"/>
    <lineage>
        <taxon>Eukaryota</taxon>
        <taxon>Fungi</taxon>
        <taxon>Fungi incertae sedis</taxon>
        <taxon>Mucoromycota</taxon>
        <taxon>Mucoromycotina</taxon>
        <taxon>Mucoromycetes</taxon>
        <taxon>Mucorales</taxon>
        <taxon>Mucorineae</taxon>
        <taxon>Mucoraceae</taxon>
        <taxon>Mucor</taxon>
    </lineage>
</organism>
<comment type="caution">
    <text evidence="2">The sequence shown here is derived from an EMBL/GenBank/DDBJ whole genome shotgun (WGS) entry which is preliminary data.</text>
</comment>
<protein>
    <submittedName>
        <fullName evidence="2">Uncharacterized protein</fullName>
    </submittedName>
</protein>
<dbReference type="VEuPathDB" id="FungiDB:MUCCIDRAFT_166730"/>
<accession>A0A168HX71</accession>
<proteinExistence type="predicted"/>
<keyword evidence="3" id="KW-1185">Reference proteome</keyword>
<evidence type="ECO:0000256" key="1">
    <source>
        <dbReference type="SAM" id="MobiDB-lite"/>
    </source>
</evidence>
<evidence type="ECO:0000313" key="2">
    <source>
        <dbReference type="EMBL" id="OAC99294.1"/>
    </source>
</evidence>